<protein>
    <submittedName>
        <fullName evidence="2">Uncharacterized protein</fullName>
    </submittedName>
</protein>
<proteinExistence type="predicted"/>
<dbReference type="AlphaFoldDB" id="A0A3S1A8A1"/>
<organism evidence="2 3">
    <name type="scientific">Elysia chlorotica</name>
    <name type="common">Eastern emerald elysia</name>
    <name type="synonym">Sea slug</name>
    <dbReference type="NCBI Taxonomy" id="188477"/>
    <lineage>
        <taxon>Eukaryota</taxon>
        <taxon>Metazoa</taxon>
        <taxon>Spiralia</taxon>
        <taxon>Lophotrochozoa</taxon>
        <taxon>Mollusca</taxon>
        <taxon>Gastropoda</taxon>
        <taxon>Heterobranchia</taxon>
        <taxon>Euthyneura</taxon>
        <taxon>Panpulmonata</taxon>
        <taxon>Sacoglossa</taxon>
        <taxon>Placobranchoidea</taxon>
        <taxon>Plakobranchidae</taxon>
        <taxon>Elysia</taxon>
    </lineage>
</organism>
<gene>
    <name evidence="2" type="ORF">EGW08_007103</name>
</gene>
<accession>A0A3S1A8A1</accession>
<comment type="caution">
    <text evidence="2">The sequence shown here is derived from an EMBL/GenBank/DDBJ whole genome shotgun (WGS) entry which is preliminary data.</text>
</comment>
<keyword evidence="3" id="KW-1185">Reference proteome</keyword>
<dbReference type="OrthoDB" id="6155726at2759"/>
<evidence type="ECO:0000256" key="1">
    <source>
        <dbReference type="SAM" id="MobiDB-lite"/>
    </source>
</evidence>
<dbReference type="Proteomes" id="UP000271974">
    <property type="component" value="Unassembled WGS sequence"/>
</dbReference>
<feature type="non-terminal residue" evidence="2">
    <location>
        <position position="144"/>
    </location>
</feature>
<sequence length="144" mass="16732">MSGSAPMLNQLHKMAMMRKRTLIGDNELYEMMRSKQVYHVQTDLQKRLSETLQSLEHDRQLALAGILSRKLVFMKQVDKRERKRTKLVDVKKQMDEILRDTDLDRLSISLNEVWESNQPGVDGKGQAGDKEDTPHPRVWGKTKT</sequence>
<feature type="region of interest" description="Disordered" evidence="1">
    <location>
        <begin position="116"/>
        <end position="144"/>
    </location>
</feature>
<reference evidence="2 3" key="1">
    <citation type="submission" date="2019-01" db="EMBL/GenBank/DDBJ databases">
        <title>A draft genome assembly of the solar-powered sea slug Elysia chlorotica.</title>
        <authorList>
            <person name="Cai H."/>
            <person name="Li Q."/>
            <person name="Fang X."/>
            <person name="Li J."/>
            <person name="Curtis N.E."/>
            <person name="Altenburger A."/>
            <person name="Shibata T."/>
            <person name="Feng M."/>
            <person name="Maeda T."/>
            <person name="Schwartz J.A."/>
            <person name="Shigenobu S."/>
            <person name="Lundholm N."/>
            <person name="Nishiyama T."/>
            <person name="Yang H."/>
            <person name="Hasebe M."/>
            <person name="Li S."/>
            <person name="Pierce S.K."/>
            <person name="Wang J."/>
        </authorList>
    </citation>
    <scope>NUCLEOTIDE SEQUENCE [LARGE SCALE GENOMIC DNA]</scope>
    <source>
        <strain evidence="2">EC2010</strain>
        <tissue evidence="2">Whole organism of an adult</tissue>
    </source>
</reference>
<dbReference type="EMBL" id="RQTK01000180">
    <property type="protein sequence ID" value="RUS85139.1"/>
    <property type="molecule type" value="Genomic_DNA"/>
</dbReference>
<name>A0A3S1A8A1_ELYCH</name>
<evidence type="ECO:0000313" key="3">
    <source>
        <dbReference type="Proteomes" id="UP000271974"/>
    </source>
</evidence>
<evidence type="ECO:0000313" key="2">
    <source>
        <dbReference type="EMBL" id="RUS85139.1"/>
    </source>
</evidence>